<name>A0A367M4K0_PSEAI</name>
<dbReference type="Proteomes" id="UP000253594">
    <property type="component" value="Unassembled WGS sequence"/>
</dbReference>
<proteinExistence type="inferred from homology"/>
<dbReference type="InterPro" id="IPR002898">
    <property type="entry name" value="MotA_ExbB_proton_chnl"/>
</dbReference>
<keyword evidence="11" id="KW-0966">Cell projection</keyword>
<comment type="similarity">
    <text evidence="2">Belongs to the MotA family.</text>
</comment>
<evidence type="ECO:0000256" key="3">
    <source>
        <dbReference type="ARBA" id="ARBA00022448"/>
    </source>
</evidence>
<keyword evidence="8 9" id="KW-0472">Membrane</keyword>
<dbReference type="AlphaFoldDB" id="A0A367M4K0"/>
<keyword evidence="5 9" id="KW-0812">Transmembrane</keyword>
<feature type="domain" description="MotA/TolQ/ExbB proton channel" evidence="10">
    <location>
        <begin position="4"/>
        <end position="76"/>
    </location>
</feature>
<organism evidence="11 12">
    <name type="scientific">Pseudomonas aeruginosa</name>
    <dbReference type="NCBI Taxonomy" id="287"/>
    <lineage>
        <taxon>Bacteria</taxon>
        <taxon>Pseudomonadati</taxon>
        <taxon>Pseudomonadota</taxon>
        <taxon>Gammaproteobacteria</taxon>
        <taxon>Pseudomonadales</taxon>
        <taxon>Pseudomonadaceae</taxon>
        <taxon>Pseudomonas</taxon>
    </lineage>
</organism>
<dbReference type="PANTHER" id="PTHR30433:SF4">
    <property type="entry name" value="MOTILITY PROTEIN A"/>
    <property type="match status" value="1"/>
</dbReference>
<dbReference type="Pfam" id="PF01618">
    <property type="entry name" value="MotA_ExbB"/>
    <property type="match status" value="1"/>
</dbReference>
<feature type="transmembrane region" description="Helical" evidence="9">
    <location>
        <begin position="39"/>
        <end position="64"/>
    </location>
</feature>
<evidence type="ECO:0000256" key="5">
    <source>
        <dbReference type="ARBA" id="ARBA00022692"/>
    </source>
</evidence>
<sequence>VTKVADALPGFGIVAAVLGIVITMALLGEGSQAEIGHHVAAALVGTFLGILAAYGFVGPLAGALEHDAKEELNMFEAIKACLVASASGMPPSLAVEFGRKVLLPAHRPTFAELEQAVRGR</sequence>
<reference evidence="11 12" key="1">
    <citation type="submission" date="2018-07" db="EMBL/GenBank/DDBJ databases">
        <title>Mechanisms of high-level aminoglycoside resistance among Gram-negative pathogens in Brazil.</title>
        <authorList>
            <person name="Ballaben A.S."/>
            <person name="Darini A.L.C."/>
            <person name="Doi Y."/>
        </authorList>
    </citation>
    <scope>NUCLEOTIDE SEQUENCE [LARGE SCALE GENOMIC DNA]</scope>
    <source>
        <strain evidence="11 12">B2-305</strain>
    </source>
</reference>
<evidence type="ECO:0000259" key="10">
    <source>
        <dbReference type="Pfam" id="PF01618"/>
    </source>
</evidence>
<evidence type="ECO:0000256" key="6">
    <source>
        <dbReference type="ARBA" id="ARBA00022779"/>
    </source>
</evidence>
<dbReference type="EMBL" id="QORE01000959">
    <property type="protein sequence ID" value="RCI72426.1"/>
    <property type="molecule type" value="Genomic_DNA"/>
</dbReference>
<keyword evidence="3" id="KW-0813">Transport</keyword>
<feature type="transmembrane region" description="Helical" evidence="9">
    <location>
        <begin position="7"/>
        <end position="27"/>
    </location>
</feature>
<dbReference type="GO" id="GO:0005886">
    <property type="term" value="C:plasma membrane"/>
    <property type="evidence" value="ECO:0007669"/>
    <property type="project" value="UniProtKB-SubCell"/>
</dbReference>
<keyword evidence="6" id="KW-0283">Flagellar rotation</keyword>
<dbReference type="InterPro" id="IPR000540">
    <property type="entry name" value="Flag_MotA_CS"/>
</dbReference>
<dbReference type="PROSITE" id="PS01307">
    <property type="entry name" value="MOTA"/>
    <property type="match status" value="1"/>
</dbReference>
<feature type="non-terminal residue" evidence="11">
    <location>
        <position position="1"/>
    </location>
</feature>
<evidence type="ECO:0000256" key="1">
    <source>
        <dbReference type="ARBA" id="ARBA00004651"/>
    </source>
</evidence>
<evidence type="ECO:0000256" key="7">
    <source>
        <dbReference type="ARBA" id="ARBA00022989"/>
    </source>
</evidence>
<evidence type="ECO:0000313" key="11">
    <source>
        <dbReference type="EMBL" id="RCI72426.1"/>
    </source>
</evidence>
<evidence type="ECO:0000313" key="12">
    <source>
        <dbReference type="Proteomes" id="UP000253594"/>
    </source>
</evidence>
<accession>A0A367M4K0</accession>
<keyword evidence="11" id="KW-0969">Cilium</keyword>
<keyword evidence="7 9" id="KW-1133">Transmembrane helix</keyword>
<dbReference type="GO" id="GO:0071978">
    <property type="term" value="P:bacterial-type flagellum-dependent swarming motility"/>
    <property type="evidence" value="ECO:0007669"/>
    <property type="project" value="InterPro"/>
</dbReference>
<evidence type="ECO:0000256" key="8">
    <source>
        <dbReference type="ARBA" id="ARBA00023136"/>
    </source>
</evidence>
<gene>
    <name evidence="11" type="ORF">DT376_23830</name>
</gene>
<comment type="subcellular location">
    <subcellularLocation>
        <location evidence="1">Cell membrane</location>
        <topology evidence="1">Multi-pass membrane protein</topology>
    </subcellularLocation>
</comment>
<evidence type="ECO:0000256" key="4">
    <source>
        <dbReference type="ARBA" id="ARBA00022475"/>
    </source>
</evidence>
<keyword evidence="11" id="KW-0282">Flagellum</keyword>
<evidence type="ECO:0000256" key="9">
    <source>
        <dbReference type="SAM" id="Phobius"/>
    </source>
</evidence>
<dbReference type="GO" id="GO:0006935">
    <property type="term" value="P:chemotaxis"/>
    <property type="evidence" value="ECO:0007669"/>
    <property type="project" value="InterPro"/>
</dbReference>
<keyword evidence="4" id="KW-1003">Cell membrane</keyword>
<protein>
    <submittedName>
        <fullName evidence="11">Flagellar motor stator protein MotA</fullName>
    </submittedName>
</protein>
<evidence type="ECO:0000256" key="2">
    <source>
        <dbReference type="ARBA" id="ARBA00008038"/>
    </source>
</evidence>
<dbReference type="InterPro" id="IPR047055">
    <property type="entry name" value="MotA-like"/>
</dbReference>
<comment type="caution">
    <text evidence="11">The sequence shown here is derived from an EMBL/GenBank/DDBJ whole genome shotgun (WGS) entry which is preliminary data.</text>
</comment>
<dbReference type="PANTHER" id="PTHR30433">
    <property type="entry name" value="CHEMOTAXIS PROTEIN MOTA"/>
    <property type="match status" value="1"/>
</dbReference>